<dbReference type="RefSeq" id="WP_319592566.1">
    <property type="nucleotide sequence ID" value="NZ_JADEXN010000136.1"/>
</dbReference>
<feature type="domain" description="Putative restriction endonuclease" evidence="1">
    <location>
        <begin position="4"/>
        <end position="51"/>
    </location>
</feature>
<name>A0A928VVF4_9CYAN</name>
<gene>
    <name evidence="2" type="ORF">IQ235_09235</name>
</gene>
<evidence type="ECO:0000313" key="3">
    <source>
        <dbReference type="Proteomes" id="UP000621799"/>
    </source>
</evidence>
<keyword evidence="2" id="KW-0255">Endonuclease</keyword>
<organism evidence="2 3">
    <name type="scientific">Zarconia navalis LEGE 11467</name>
    <dbReference type="NCBI Taxonomy" id="1828826"/>
    <lineage>
        <taxon>Bacteria</taxon>
        <taxon>Bacillati</taxon>
        <taxon>Cyanobacteriota</taxon>
        <taxon>Cyanophyceae</taxon>
        <taxon>Oscillatoriophycideae</taxon>
        <taxon>Oscillatoriales</taxon>
        <taxon>Oscillatoriales incertae sedis</taxon>
        <taxon>Zarconia</taxon>
        <taxon>Zarconia navalis</taxon>
    </lineage>
</organism>
<dbReference type="GO" id="GO:0004519">
    <property type="term" value="F:endonuclease activity"/>
    <property type="evidence" value="ECO:0007669"/>
    <property type="project" value="UniProtKB-KW"/>
</dbReference>
<dbReference type="Proteomes" id="UP000621799">
    <property type="component" value="Unassembled WGS sequence"/>
</dbReference>
<comment type="caution">
    <text evidence="2">The sequence shown here is derived from an EMBL/GenBank/DDBJ whole genome shotgun (WGS) entry which is preliminary data.</text>
</comment>
<dbReference type="Pfam" id="PF05685">
    <property type="entry name" value="Uma2"/>
    <property type="match status" value="1"/>
</dbReference>
<dbReference type="SUPFAM" id="SSF52980">
    <property type="entry name" value="Restriction endonuclease-like"/>
    <property type="match status" value="1"/>
</dbReference>
<dbReference type="Gene3D" id="3.90.1570.10">
    <property type="entry name" value="tt1808, chain A"/>
    <property type="match status" value="1"/>
</dbReference>
<evidence type="ECO:0000259" key="1">
    <source>
        <dbReference type="Pfam" id="PF05685"/>
    </source>
</evidence>
<evidence type="ECO:0000313" key="2">
    <source>
        <dbReference type="EMBL" id="MBE9040962.1"/>
    </source>
</evidence>
<dbReference type="AlphaFoldDB" id="A0A928VVF4"/>
<proteinExistence type="predicted"/>
<dbReference type="InterPro" id="IPR011335">
    <property type="entry name" value="Restrct_endonuc-II-like"/>
</dbReference>
<reference evidence="2" key="1">
    <citation type="submission" date="2020-10" db="EMBL/GenBank/DDBJ databases">
        <authorList>
            <person name="Castelo-Branco R."/>
            <person name="Eusebio N."/>
            <person name="Adriana R."/>
            <person name="Vieira A."/>
            <person name="Brugerolle De Fraissinette N."/>
            <person name="Rezende De Castro R."/>
            <person name="Schneider M.P."/>
            <person name="Vasconcelos V."/>
            <person name="Leao P.N."/>
        </authorList>
    </citation>
    <scope>NUCLEOTIDE SEQUENCE</scope>
    <source>
        <strain evidence="2">LEGE 11467</strain>
    </source>
</reference>
<accession>A0A928VVF4</accession>
<keyword evidence="3" id="KW-1185">Reference proteome</keyword>
<dbReference type="InterPro" id="IPR012296">
    <property type="entry name" value="Nuclease_put_TT1808"/>
</dbReference>
<sequence>MFEIGVLEYWIVDRVDRTVAIYRRKNALLELVATLYESDELTSPILPGFRCCVSQLF</sequence>
<protein>
    <submittedName>
        <fullName evidence="2">Uma2 family endonuclease</fullName>
    </submittedName>
</protein>
<keyword evidence="2" id="KW-0540">Nuclease</keyword>
<dbReference type="InterPro" id="IPR008538">
    <property type="entry name" value="Uma2"/>
</dbReference>
<keyword evidence="2" id="KW-0378">Hydrolase</keyword>
<dbReference type="EMBL" id="JADEXN010000136">
    <property type="protein sequence ID" value="MBE9040962.1"/>
    <property type="molecule type" value="Genomic_DNA"/>
</dbReference>